<keyword evidence="19" id="KW-0325">Glycoprotein</keyword>
<gene>
    <name evidence="26" type="ORF">SHERM_07372</name>
</gene>
<evidence type="ECO:0000256" key="20">
    <source>
        <dbReference type="ARBA" id="ARBA00047899"/>
    </source>
</evidence>
<keyword evidence="9" id="KW-0808">Transferase</keyword>
<dbReference type="SUPFAM" id="SSF52058">
    <property type="entry name" value="L domain-like"/>
    <property type="match status" value="2"/>
</dbReference>
<evidence type="ECO:0000256" key="22">
    <source>
        <dbReference type="PROSITE-ProRule" id="PRU10141"/>
    </source>
</evidence>
<keyword evidence="18 26" id="KW-0675">Receptor</keyword>
<dbReference type="InterPro" id="IPR001611">
    <property type="entry name" value="Leu-rich_rpt"/>
</dbReference>
<dbReference type="EMBL" id="CACSLK010034108">
    <property type="protein sequence ID" value="CAA0841359.1"/>
    <property type="molecule type" value="Genomic_DNA"/>
</dbReference>
<evidence type="ECO:0000256" key="21">
    <source>
        <dbReference type="ARBA" id="ARBA00048679"/>
    </source>
</evidence>
<dbReference type="PROSITE" id="PS50011">
    <property type="entry name" value="PROTEIN_KINASE_DOM"/>
    <property type="match status" value="1"/>
</dbReference>
<keyword evidence="14 26" id="KW-0418">Kinase</keyword>
<dbReference type="PROSITE" id="PS00107">
    <property type="entry name" value="PROTEIN_KINASE_ATP"/>
    <property type="match status" value="1"/>
</dbReference>
<dbReference type="Pfam" id="PF00069">
    <property type="entry name" value="Pkinase"/>
    <property type="match status" value="1"/>
</dbReference>
<dbReference type="InterPro" id="IPR050647">
    <property type="entry name" value="Plant_LRR-RLKs"/>
</dbReference>
<evidence type="ECO:0000256" key="4">
    <source>
        <dbReference type="ARBA" id="ARBA00012513"/>
    </source>
</evidence>
<dbReference type="FunFam" id="3.80.10.10:FF:000101">
    <property type="entry name" value="LRR receptor-like serine/threonine-protein kinase ERECTA"/>
    <property type="match status" value="1"/>
</dbReference>
<dbReference type="PANTHER" id="PTHR48056:SF73">
    <property type="entry name" value="LRR RECEPTOR-LIKE SERINE_THREONINE-PROTEIN KINASE EFR"/>
    <property type="match status" value="1"/>
</dbReference>
<evidence type="ECO:0000256" key="5">
    <source>
        <dbReference type="ARBA" id="ARBA00022475"/>
    </source>
</evidence>
<comment type="catalytic activity">
    <reaction evidence="21">
        <text>L-seryl-[protein] + ATP = O-phospho-L-seryl-[protein] + ADP + H(+)</text>
        <dbReference type="Rhea" id="RHEA:17989"/>
        <dbReference type="Rhea" id="RHEA-COMP:9863"/>
        <dbReference type="Rhea" id="RHEA-COMP:11604"/>
        <dbReference type="ChEBI" id="CHEBI:15378"/>
        <dbReference type="ChEBI" id="CHEBI:29999"/>
        <dbReference type="ChEBI" id="CHEBI:30616"/>
        <dbReference type="ChEBI" id="CHEBI:83421"/>
        <dbReference type="ChEBI" id="CHEBI:456216"/>
        <dbReference type="EC" id="2.7.11.1"/>
    </reaction>
</comment>
<dbReference type="GO" id="GO:0005886">
    <property type="term" value="C:plasma membrane"/>
    <property type="evidence" value="ECO:0007669"/>
    <property type="project" value="UniProtKB-SubCell"/>
</dbReference>
<dbReference type="InterPro" id="IPR032675">
    <property type="entry name" value="LRR_dom_sf"/>
</dbReference>
<keyword evidence="13 22" id="KW-0547">Nucleotide-binding</keyword>
<evidence type="ECO:0000256" key="19">
    <source>
        <dbReference type="ARBA" id="ARBA00023180"/>
    </source>
</evidence>
<dbReference type="InterPro" id="IPR003591">
    <property type="entry name" value="Leu-rich_rpt_typical-subtyp"/>
</dbReference>
<keyword evidence="7" id="KW-0597">Phosphoprotein</keyword>
<evidence type="ECO:0000313" key="26">
    <source>
        <dbReference type="EMBL" id="CAA0841359.1"/>
    </source>
</evidence>
<sequence>METNLLFLLTVGLLLLHSQIRSSATTITNIETDKAALVALKSQLLQLNHSHILFKNWSNSAPVCSWAGVTCSSQPQRVVSLNISKMGLTGPLVPHLGNLTFLESLNLFANKFQGPVPSEFAQLTQLKEVDMGSNSLGGQIPHWLGSFTRLQVLYLDHNSFEGLIPPSLGHASNLEDLDVSMNSLQGEIPQEIGNLRNLKHLGLRGNELNGSIPFASFNFPEMESLDLTDNVLSGNLPADMCAGLPKLEVLYLTNNSLNGRIPPNVSECSRLRSVYLSFNKLSGFIPSEMGKLTMLEELYLGTNDLTGTIPEEIGNLTVLKQLGMSENKLTGSLPQVFNISSLQVLDVTWNKLSGILPADMCSHLRQLEEFYLNHNEVYGLIPTQIHECSALRSLELSFNKLHGTIPPNLGNLTLLETLTFSGNNLTGEIPKEVGHLNNLKGLYLSGNRLTGPIPESLLNISTLETLTLSKNQLTGNVPSNLGYQLPNLQLLEISENLLTSESWELSFITSLTNCRGLWKLVVNGNPLNGMLPASVGNFSTSLQYFGINTCNLRGGIPDTIGNLSSLTVLDPSVNQFEGLIPESLENLQSLQGLDLSSNKMSGPIPNAICRLGRLNQLYLYNNQFSGPIPDCIENITALGELRLDSNKLDSSVPSSLWNLRDLLKLNLSSNSFVGPLMPQMANLKAVTQIDLSLNRFSGVIPSGIEKLLTLSFLNLSYNDLQGNISESMSGMVSLVVLDLSHNNLSGIIPKSLDKLQQLKSFNVSSNGLDGEIPSDGPFKNFTFESFMFNKGLCGVPRYHVQPCQTRKVGGKNRRLLILLVSLGTSSVVLLVVILTCIWLARYRKKDEIRLLAGTQFWSKGTRSRISYNELLEATNGYSESNFLGSGGFGAVYKGTLENGKVVAVKVFNLELEGAFKSFEVECEVLRNLRHRNLCKVIDCCSSQDFKALMLEYKPRGSLDKWLYSHNNLLTINQRIEIMIDVACALEYLHHGYSVPVIHCDLKPSNILLDKNMTACLCDFGIAKLLGEGESVVQTMTLATLSYIAPEYGTGGFVSVRCDVYSYGIVLMEVFTRKRPNDEMFTENLNLRTFVKEYMPNGVLDIIDPNLLSPGDDGTTKKVECLSSILELGLNCSLESPQERMSIKDVVVALKRIKLQLLGD</sequence>
<name>A0A9N7P2F5_STRHE</name>
<keyword evidence="16 23" id="KW-1133">Transmembrane helix</keyword>
<dbReference type="InterPro" id="IPR017441">
    <property type="entry name" value="Protein_kinase_ATP_BS"/>
</dbReference>
<dbReference type="InterPro" id="IPR008271">
    <property type="entry name" value="Ser/Thr_kinase_AS"/>
</dbReference>
<dbReference type="Pfam" id="PF00560">
    <property type="entry name" value="LRR_1"/>
    <property type="match status" value="7"/>
</dbReference>
<dbReference type="FunFam" id="3.80.10.10:FF:000041">
    <property type="entry name" value="LRR receptor-like serine/threonine-protein kinase ERECTA"/>
    <property type="match status" value="1"/>
</dbReference>
<evidence type="ECO:0000256" key="1">
    <source>
        <dbReference type="ARBA" id="ARBA00004162"/>
    </source>
</evidence>
<keyword evidence="11 24" id="KW-0732">Signal</keyword>
<evidence type="ECO:0000256" key="11">
    <source>
        <dbReference type="ARBA" id="ARBA00022729"/>
    </source>
</evidence>
<evidence type="ECO:0000256" key="3">
    <source>
        <dbReference type="ARBA" id="ARBA00008684"/>
    </source>
</evidence>
<accession>A0A9N7P2F5</accession>
<evidence type="ECO:0000256" key="24">
    <source>
        <dbReference type="SAM" id="SignalP"/>
    </source>
</evidence>
<keyword evidence="10 23" id="KW-0812">Transmembrane</keyword>
<dbReference type="InterPro" id="IPR011009">
    <property type="entry name" value="Kinase-like_dom_sf"/>
</dbReference>
<feature type="chain" id="PRO_5040384747" description="non-specific serine/threonine protein kinase" evidence="24">
    <location>
        <begin position="25"/>
        <end position="1159"/>
    </location>
</feature>
<evidence type="ECO:0000256" key="14">
    <source>
        <dbReference type="ARBA" id="ARBA00022777"/>
    </source>
</evidence>
<dbReference type="InterPro" id="IPR055414">
    <property type="entry name" value="LRR_R13L4/SHOC2-like"/>
</dbReference>
<evidence type="ECO:0000256" key="7">
    <source>
        <dbReference type="ARBA" id="ARBA00022553"/>
    </source>
</evidence>
<dbReference type="EC" id="2.7.11.1" evidence="4"/>
<keyword evidence="5" id="KW-1003">Cell membrane</keyword>
<evidence type="ECO:0000256" key="6">
    <source>
        <dbReference type="ARBA" id="ARBA00022527"/>
    </source>
</evidence>
<dbReference type="Pfam" id="PF13855">
    <property type="entry name" value="LRR_8"/>
    <property type="match status" value="2"/>
</dbReference>
<evidence type="ECO:0000313" key="27">
    <source>
        <dbReference type="Proteomes" id="UP001153555"/>
    </source>
</evidence>
<evidence type="ECO:0000256" key="15">
    <source>
        <dbReference type="ARBA" id="ARBA00022840"/>
    </source>
</evidence>
<evidence type="ECO:0000256" key="10">
    <source>
        <dbReference type="ARBA" id="ARBA00022692"/>
    </source>
</evidence>
<dbReference type="Gene3D" id="3.30.200.20">
    <property type="entry name" value="Phosphorylase Kinase, domain 1"/>
    <property type="match status" value="1"/>
</dbReference>
<evidence type="ECO:0000256" key="2">
    <source>
        <dbReference type="ARBA" id="ARBA00004479"/>
    </source>
</evidence>
<proteinExistence type="inferred from homology"/>
<dbReference type="FunFam" id="3.80.10.10:FF:000095">
    <property type="entry name" value="LRR receptor-like serine/threonine-protein kinase GSO1"/>
    <property type="match status" value="2"/>
</dbReference>
<evidence type="ECO:0000256" key="16">
    <source>
        <dbReference type="ARBA" id="ARBA00022989"/>
    </source>
</evidence>
<evidence type="ECO:0000256" key="17">
    <source>
        <dbReference type="ARBA" id="ARBA00023136"/>
    </source>
</evidence>
<feature type="domain" description="Protein kinase" evidence="25">
    <location>
        <begin position="877"/>
        <end position="1157"/>
    </location>
</feature>
<dbReference type="PROSITE" id="PS00108">
    <property type="entry name" value="PROTEIN_KINASE_ST"/>
    <property type="match status" value="1"/>
</dbReference>
<dbReference type="GO" id="GO:0004674">
    <property type="term" value="F:protein serine/threonine kinase activity"/>
    <property type="evidence" value="ECO:0007669"/>
    <property type="project" value="UniProtKB-KW"/>
</dbReference>
<feature type="transmembrane region" description="Helical" evidence="23">
    <location>
        <begin position="815"/>
        <end position="840"/>
    </location>
</feature>
<dbReference type="SMART" id="SM00220">
    <property type="entry name" value="S_TKc"/>
    <property type="match status" value="1"/>
</dbReference>
<reference evidence="26" key="1">
    <citation type="submission" date="2019-12" db="EMBL/GenBank/DDBJ databases">
        <authorList>
            <person name="Scholes J."/>
        </authorList>
    </citation>
    <scope>NUCLEOTIDE SEQUENCE</scope>
</reference>
<evidence type="ECO:0000256" key="9">
    <source>
        <dbReference type="ARBA" id="ARBA00022679"/>
    </source>
</evidence>
<dbReference type="Pfam" id="PF08263">
    <property type="entry name" value="LRRNT_2"/>
    <property type="match status" value="1"/>
</dbReference>
<feature type="binding site" evidence="22">
    <location>
        <position position="905"/>
    </location>
    <ligand>
        <name>ATP</name>
        <dbReference type="ChEBI" id="CHEBI:30616"/>
    </ligand>
</feature>
<evidence type="ECO:0000256" key="12">
    <source>
        <dbReference type="ARBA" id="ARBA00022737"/>
    </source>
</evidence>
<evidence type="ECO:0000256" key="8">
    <source>
        <dbReference type="ARBA" id="ARBA00022614"/>
    </source>
</evidence>
<dbReference type="InterPro" id="IPR013210">
    <property type="entry name" value="LRR_N_plant-typ"/>
</dbReference>
<dbReference type="FunFam" id="1.10.510.10:FF:000358">
    <property type="entry name" value="Putative leucine-rich repeat receptor-like serine/threonine-protein kinase"/>
    <property type="match status" value="1"/>
</dbReference>
<evidence type="ECO:0000259" key="25">
    <source>
        <dbReference type="PROSITE" id="PS50011"/>
    </source>
</evidence>
<evidence type="ECO:0000256" key="18">
    <source>
        <dbReference type="ARBA" id="ARBA00023170"/>
    </source>
</evidence>
<dbReference type="SMART" id="SM00365">
    <property type="entry name" value="LRR_SD22"/>
    <property type="match status" value="7"/>
</dbReference>
<dbReference type="FunFam" id="3.30.200.20:FF:000661">
    <property type="entry name" value="Serine-threonine protein kinase plant-type"/>
    <property type="match status" value="1"/>
</dbReference>
<dbReference type="AlphaFoldDB" id="A0A9N7P2F5"/>
<evidence type="ECO:0000256" key="13">
    <source>
        <dbReference type="ARBA" id="ARBA00022741"/>
    </source>
</evidence>
<dbReference type="GO" id="GO:0033612">
    <property type="term" value="F:receptor serine/threonine kinase binding"/>
    <property type="evidence" value="ECO:0007669"/>
    <property type="project" value="TreeGrafter"/>
</dbReference>
<dbReference type="Proteomes" id="UP001153555">
    <property type="component" value="Unassembled WGS sequence"/>
</dbReference>
<dbReference type="Gene3D" id="1.10.510.10">
    <property type="entry name" value="Transferase(Phosphotransferase) domain 1"/>
    <property type="match status" value="1"/>
</dbReference>
<dbReference type="SMART" id="SM00369">
    <property type="entry name" value="LRR_TYP"/>
    <property type="match status" value="11"/>
</dbReference>
<keyword evidence="12" id="KW-0677">Repeat</keyword>
<dbReference type="GO" id="GO:0005524">
    <property type="term" value="F:ATP binding"/>
    <property type="evidence" value="ECO:0007669"/>
    <property type="project" value="UniProtKB-UniRule"/>
</dbReference>
<dbReference type="SUPFAM" id="SSF52047">
    <property type="entry name" value="RNI-like"/>
    <property type="match status" value="1"/>
</dbReference>
<evidence type="ECO:0000256" key="23">
    <source>
        <dbReference type="SAM" id="Phobius"/>
    </source>
</evidence>
<keyword evidence="8" id="KW-0433">Leucine-rich repeat</keyword>
<comment type="catalytic activity">
    <reaction evidence="20">
        <text>L-threonyl-[protein] + ATP = O-phospho-L-threonyl-[protein] + ADP + H(+)</text>
        <dbReference type="Rhea" id="RHEA:46608"/>
        <dbReference type="Rhea" id="RHEA-COMP:11060"/>
        <dbReference type="Rhea" id="RHEA-COMP:11605"/>
        <dbReference type="ChEBI" id="CHEBI:15378"/>
        <dbReference type="ChEBI" id="CHEBI:30013"/>
        <dbReference type="ChEBI" id="CHEBI:30616"/>
        <dbReference type="ChEBI" id="CHEBI:61977"/>
        <dbReference type="ChEBI" id="CHEBI:456216"/>
        <dbReference type="EC" id="2.7.11.1"/>
    </reaction>
</comment>
<dbReference type="SUPFAM" id="SSF56112">
    <property type="entry name" value="Protein kinase-like (PK-like)"/>
    <property type="match status" value="1"/>
</dbReference>
<keyword evidence="6" id="KW-0723">Serine/threonine-protein kinase</keyword>
<feature type="signal peptide" evidence="24">
    <location>
        <begin position="1"/>
        <end position="24"/>
    </location>
</feature>
<dbReference type="OrthoDB" id="676979at2759"/>
<organism evidence="26 27">
    <name type="scientific">Striga hermonthica</name>
    <name type="common">Purple witchweed</name>
    <name type="synonym">Buchnera hermonthica</name>
    <dbReference type="NCBI Taxonomy" id="68872"/>
    <lineage>
        <taxon>Eukaryota</taxon>
        <taxon>Viridiplantae</taxon>
        <taxon>Streptophyta</taxon>
        <taxon>Embryophyta</taxon>
        <taxon>Tracheophyta</taxon>
        <taxon>Spermatophyta</taxon>
        <taxon>Magnoliopsida</taxon>
        <taxon>eudicotyledons</taxon>
        <taxon>Gunneridae</taxon>
        <taxon>Pentapetalae</taxon>
        <taxon>asterids</taxon>
        <taxon>lamiids</taxon>
        <taxon>Lamiales</taxon>
        <taxon>Orobanchaceae</taxon>
        <taxon>Buchnereae</taxon>
        <taxon>Striga</taxon>
    </lineage>
</organism>
<keyword evidence="17 23" id="KW-0472">Membrane</keyword>
<dbReference type="InterPro" id="IPR000719">
    <property type="entry name" value="Prot_kinase_dom"/>
</dbReference>
<dbReference type="PANTHER" id="PTHR48056">
    <property type="entry name" value="LRR RECEPTOR-LIKE SERINE/THREONINE-PROTEIN KINASE-RELATED"/>
    <property type="match status" value="1"/>
</dbReference>
<dbReference type="Gene3D" id="3.80.10.10">
    <property type="entry name" value="Ribonuclease Inhibitor"/>
    <property type="match status" value="5"/>
</dbReference>
<keyword evidence="27" id="KW-1185">Reference proteome</keyword>
<dbReference type="GO" id="GO:0006952">
    <property type="term" value="P:defense response"/>
    <property type="evidence" value="ECO:0007669"/>
    <property type="project" value="UniProtKB-ARBA"/>
</dbReference>
<keyword evidence="15 22" id="KW-0067">ATP-binding</keyword>
<dbReference type="GO" id="GO:0051707">
    <property type="term" value="P:response to other organism"/>
    <property type="evidence" value="ECO:0007669"/>
    <property type="project" value="UniProtKB-ARBA"/>
</dbReference>
<protein>
    <recommendedName>
        <fullName evidence="4">non-specific serine/threonine protein kinase</fullName>
        <ecNumber evidence="4">2.7.11.1</ecNumber>
    </recommendedName>
</protein>
<dbReference type="Pfam" id="PF23598">
    <property type="entry name" value="LRR_14"/>
    <property type="match status" value="1"/>
</dbReference>
<comment type="subcellular location">
    <subcellularLocation>
        <location evidence="1">Cell membrane</location>
        <topology evidence="1">Single-pass membrane protein</topology>
    </subcellularLocation>
    <subcellularLocation>
        <location evidence="2">Membrane</location>
        <topology evidence="2">Single-pass type I membrane protein</topology>
    </subcellularLocation>
</comment>
<comment type="caution">
    <text evidence="26">The sequence shown here is derived from an EMBL/GenBank/DDBJ whole genome shotgun (WGS) entry which is preliminary data.</text>
</comment>
<comment type="similarity">
    <text evidence="3">Belongs to the protein kinase superfamily. Ser/Thr protein kinase family.</text>
</comment>
<dbReference type="PROSITE" id="PS51450">
    <property type="entry name" value="LRR"/>
    <property type="match status" value="1"/>
</dbReference>